<dbReference type="InterPro" id="IPR017900">
    <property type="entry name" value="4Fe4S_Fe_S_CS"/>
</dbReference>
<evidence type="ECO:0000256" key="1">
    <source>
        <dbReference type="ARBA" id="ARBA00001974"/>
    </source>
</evidence>
<reference evidence="11 12" key="1">
    <citation type="submission" date="2018-06" db="EMBL/GenBank/DDBJ databases">
        <title>Extensive metabolic versatility and redundancy in microbially diverse, dynamic hydrothermal sediments.</title>
        <authorList>
            <person name="Dombrowski N."/>
            <person name="Teske A."/>
            <person name="Baker B.J."/>
        </authorList>
    </citation>
    <scope>NUCLEOTIDE SEQUENCE [LARGE SCALE GENOMIC DNA]</scope>
    <source>
        <strain evidence="11">B34_G17</strain>
    </source>
</reference>
<dbReference type="GO" id="GO:0051539">
    <property type="term" value="F:4 iron, 4 sulfur cluster binding"/>
    <property type="evidence" value="ECO:0007669"/>
    <property type="project" value="UniProtKB-UniRule"/>
</dbReference>
<comment type="similarity">
    <text evidence="2 9">Belongs to the HdrA family.</text>
</comment>
<dbReference type="AlphaFoldDB" id="A0A497F2A6"/>
<feature type="domain" description="4Fe-4S ferredoxin-type" evidence="10">
    <location>
        <begin position="306"/>
        <end position="336"/>
    </location>
</feature>
<evidence type="ECO:0000259" key="10">
    <source>
        <dbReference type="PROSITE" id="PS51379"/>
    </source>
</evidence>
<dbReference type="Gene3D" id="3.50.50.60">
    <property type="entry name" value="FAD/NAD(P)-binding domain"/>
    <property type="match status" value="1"/>
</dbReference>
<dbReference type="GO" id="GO:0016491">
    <property type="term" value="F:oxidoreductase activity"/>
    <property type="evidence" value="ECO:0007669"/>
    <property type="project" value="UniProtKB-UniRule"/>
</dbReference>
<keyword evidence="4 9" id="KW-0479">Metal-binding</keyword>
<dbReference type="Gene3D" id="3.40.50.720">
    <property type="entry name" value="NAD(P)-binding Rossmann-like Domain"/>
    <property type="match status" value="1"/>
</dbReference>
<accession>A0A497F2A6</accession>
<comment type="cofactor">
    <cofactor evidence="9">
        <name>[4Fe-4S] cluster</name>
        <dbReference type="ChEBI" id="CHEBI:49883"/>
    </cofactor>
</comment>
<dbReference type="Pfam" id="PF12838">
    <property type="entry name" value="Fer4_7"/>
    <property type="match status" value="1"/>
</dbReference>
<gene>
    <name evidence="11" type="ORF">DRJ33_00970</name>
</gene>
<dbReference type="Proteomes" id="UP000272051">
    <property type="component" value="Unassembled WGS sequence"/>
</dbReference>
<dbReference type="InterPro" id="IPR023753">
    <property type="entry name" value="FAD/NAD-binding_dom"/>
</dbReference>
<comment type="function">
    <text evidence="9">Part of a complex that catalyzes the reversible reduction of CoM-S-S-CoB to the thiol-coenzymes H-S-CoM (coenzyme M) and H-S-CoB (coenzyme B).</text>
</comment>
<evidence type="ECO:0000313" key="11">
    <source>
        <dbReference type="EMBL" id="RLE53461.1"/>
    </source>
</evidence>
<evidence type="ECO:0000313" key="12">
    <source>
        <dbReference type="Proteomes" id="UP000272051"/>
    </source>
</evidence>
<evidence type="ECO:0000256" key="3">
    <source>
        <dbReference type="ARBA" id="ARBA00022485"/>
    </source>
</evidence>
<organism evidence="11 12">
    <name type="scientific">Thermoproteota archaeon</name>
    <dbReference type="NCBI Taxonomy" id="2056631"/>
    <lineage>
        <taxon>Archaea</taxon>
        <taxon>Thermoproteota</taxon>
    </lineage>
</organism>
<dbReference type="EMBL" id="QMQX01000010">
    <property type="protein sequence ID" value="RLE53461.1"/>
    <property type="molecule type" value="Genomic_DNA"/>
</dbReference>
<dbReference type="EC" id="1.8.-.-" evidence="9"/>
<dbReference type="Gene3D" id="3.30.70.3270">
    <property type="match status" value="1"/>
</dbReference>
<dbReference type="GO" id="GO:0046872">
    <property type="term" value="F:metal ion binding"/>
    <property type="evidence" value="ECO:0007669"/>
    <property type="project" value="UniProtKB-KW"/>
</dbReference>
<sequence length="698" mass="76118">MEAIVETKPVEEDKPRIGVFVCHCGVNIAAVIDPKKLAEYAATLPNVVVAKDYTYMCSKPGQQLIIDSIKQYNLNRVVIAACSPRLHEPTFGKCLASAGLNPYLLEMANIREHCTWVHTHEPDVAFEKAKKIVELAVTRANLLEPLEEQEVSVIQRIMVIGGGIAGLFAALAAANAGFEVYLVELSPTIGGRMAQLDKTFPTLDCSKCVLTPIMNEAAAHPNIKLFTYTEVVDVQGSIGNFKVKLRKKPRYVDPSKCTACGICAEKCPVKVPNEFDMGLSMRKAIYLPFPQAVPTVYLIDPEHCLYLTKRDPKTGKPICGVCQRFCPAGAINFDEKPEEIEVDVGAIIIATGFDVFDPREKPEYGYGKYPNVITSLEFERILCATGPTGGKILCPPDWKKEPKRIVFIHCIGSRDETVNAPFCSRVCCMYTAKQAILYKERVPDGEAYVFYIDVRAAGKGFEEFYRRAVEEYGITYIRGKVSEIIKDPVRDTLVVRAEDTLTGKIVEVEADLVVLAVGMRPRKSTLELAKILKLPLSADGFLQELHMKLYPVQTAVDGVYICGCAQSPKDIPDSIAQAVAAAGYAMSLLSQGKVRTIGNVAEVNEDLCSGCGICEATCAFGAISLETKVVEGREVRRAKVDVLRCKGCGACAAACPAGAIKAKHFTDDQLLSMIRALFVGPSEALKAIKVAAPPIKAS</sequence>
<dbReference type="InterPro" id="IPR036188">
    <property type="entry name" value="FAD/NAD-bd_sf"/>
</dbReference>
<evidence type="ECO:0000256" key="6">
    <source>
        <dbReference type="ARBA" id="ARBA00023002"/>
    </source>
</evidence>
<dbReference type="Pfam" id="PF12831">
    <property type="entry name" value="FAD_oxidored"/>
    <property type="match status" value="1"/>
</dbReference>
<evidence type="ECO:0000256" key="8">
    <source>
        <dbReference type="ARBA" id="ARBA00023014"/>
    </source>
</evidence>
<keyword evidence="6 9" id="KW-0560">Oxidoreductase</keyword>
<dbReference type="InterPro" id="IPR039650">
    <property type="entry name" value="HdrA-like"/>
</dbReference>
<comment type="subunit">
    <text evidence="9">The ferredoxin:CoB-CoM heterodisulfide reductase is composed of three subunits; HdrA, HdrB and HdrC.</text>
</comment>
<comment type="pathway">
    <text evidence="9">Cofactor metabolism; coenzyme M-coenzyme B heterodisulfide reduction; coenzyme B and coenzyme M from coenzyme M-coenzyme B heterodisulfide: step 1/1.</text>
</comment>
<comment type="cofactor">
    <cofactor evidence="1 9">
        <name>FAD</name>
        <dbReference type="ChEBI" id="CHEBI:57692"/>
    </cofactor>
</comment>
<dbReference type="PROSITE" id="PS51379">
    <property type="entry name" value="4FE4S_FER_2"/>
    <property type="match status" value="4"/>
</dbReference>
<proteinExistence type="inferred from homology"/>
<dbReference type="InterPro" id="IPR017896">
    <property type="entry name" value="4Fe4S_Fe-S-bd"/>
</dbReference>
<dbReference type="SUPFAM" id="SSF54862">
    <property type="entry name" value="4Fe-4S ferredoxins"/>
    <property type="match status" value="1"/>
</dbReference>
<name>A0A497F2A6_9CREN</name>
<dbReference type="PANTHER" id="PTHR43498">
    <property type="entry name" value="FERREDOXIN:COB-COM HETERODISULFIDE REDUCTASE SUBUNIT A"/>
    <property type="match status" value="1"/>
</dbReference>
<evidence type="ECO:0000256" key="4">
    <source>
        <dbReference type="ARBA" id="ARBA00022723"/>
    </source>
</evidence>
<comment type="caution">
    <text evidence="11">The sequence shown here is derived from an EMBL/GenBank/DDBJ whole genome shotgun (WGS) entry which is preliminary data.</text>
</comment>
<dbReference type="PRINTS" id="PR00368">
    <property type="entry name" value="FADPNR"/>
</dbReference>
<dbReference type="Gene3D" id="3.30.70.20">
    <property type="match status" value="1"/>
</dbReference>
<dbReference type="SUPFAM" id="SSF51905">
    <property type="entry name" value="FAD/NAD(P)-binding domain"/>
    <property type="match status" value="1"/>
</dbReference>
<keyword evidence="8 9" id="KW-0411">Iron-sulfur</keyword>
<keyword evidence="3 9" id="KW-0004">4Fe-4S</keyword>
<dbReference type="PANTHER" id="PTHR43498:SF1">
    <property type="entry name" value="COB--COM HETERODISULFIDE REDUCTASE IRON-SULFUR SUBUNIT A"/>
    <property type="match status" value="1"/>
</dbReference>
<dbReference type="PROSITE" id="PS00198">
    <property type="entry name" value="4FE4S_FER_1"/>
    <property type="match status" value="2"/>
</dbReference>
<keyword evidence="7 9" id="KW-0408">Iron</keyword>
<evidence type="ECO:0000256" key="5">
    <source>
        <dbReference type="ARBA" id="ARBA00022827"/>
    </source>
</evidence>
<dbReference type="Pfam" id="PF00037">
    <property type="entry name" value="Fer4"/>
    <property type="match status" value="1"/>
</dbReference>
<dbReference type="UniPathway" id="UPA00647">
    <property type="reaction ID" value="UER00700"/>
</dbReference>
<evidence type="ECO:0000256" key="9">
    <source>
        <dbReference type="RuleBase" id="RU366072"/>
    </source>
</evidence>
<feature type="domain" description="4Fe-4S ferredoxin-type" evidence="10">
    <location>
        <begin position="247"/>
        <end position="278"/>
    </location>
</feature>
<keyword evidence="9" id="KW-0285">Flavoprotein</keyword>
<evidence type="ECO:0000256" key="2">
    <source>
        <dbReference type="ARBA" id="ARBA00006561"/>
    </source>
</evidence>
<dbReference type="Pfam" id="PF07992">
    <property type="entry name" value="Pyr_redox_2"/>
    <property type="match status" value="1"/>
</dbReference>
<feature type="domain" description="4Fe-4S ferredoxin-type" evidence="10">
    <location>
        <begin position="599"/>
        <end position="628"/>
    </location>
</feature>
<keyword evidence="5 9" id="KW-0274">FAD</keyword>
<feature type="domain" description="4Fe-4S ferredoxin-type" evidence="10">
    <location>
        <begin position="636"/>
        <end position="665"/>
    </location>
</feature>
<evidence type="ECO:0000256" key="7">
    <source>
        <dbReference type="ARBA" id="ARBA00023004"/>
    </source>
</evidence>
<protein>
    <recommendedName>
        <fullName evidence="9">CoB--CoM heterodisulfide reductase iron-sulfur subunit A</fullName>
        <ecNumber evidence="9">1.8.-.-</ecNumber>
    </recommendedName>
</protein>